<dbReference type="Proteomes" id="UP000784294">
    <property type="component" value="Unassembled WGS sequence"/>
</dbReference>
<sequence length="101" mass="11897">MSAQTYRAQLFGSPSELRYWLTRWARELIEANDEEAVRRFFTRLIGPVLYPTSSSSSSWQADIKGISKRKLAEELLHLFALNLRLQRLYIELREMLSMVNM</sequence>
<comment type="caution">
    <text evidence="1">The sequence shown here is derived from an EMBL/GenBank/DDBJ whole genome shotgun (WGS) entry which is preliminary data.</text>
</comment>
<proteinExistence type="predicted"/>
<dbReference type="EMBL" id="CAAALY010254469">
    <property type="protein sequence ID" value="VEL37272.1"/>
    <property type="molecule type" value="Genomic_DNA"/>
</dbReference>
<reference evidence="1" key="1">
    <citation type="submission" date="2018-11" db="EMBL/GenBank/DDBJ databases">
        <authorList>
            <consortium name="Pathogen Informatics"/>
        </authorList>
    </citation>
    <scope>NUCLEOTIDE SEQUENCE</scope>
</reference>
<protein>
    <recommendedName>
        <fullName evidence="3">TUP1-like enhancer of split domain-containing protein</fullName>
    </recommendedName>
</protein>
<gene>
    <name evidence="1" type="ORF">PXEA_LOCUS30712</name>
</gene>
<accession>A0A448XI70</accession>
<keyword evidence="2" id="KW-1185">Reference proteome</keyword>
<evidence type="ECO:0008006" key="3">
    <source>
        <dbReference type="Google" id="ProtNLM"/>
    </source>
</evidence>
<dbReference type="AlphaFoldDB" id="A0A448XI70"/>
<evidence type="ECO:0000313" key="1">
    <source>
        <dbReference type="EMBL" id="VEL37272.1"/>
    </source>
</evidence>
<evidence type="ECO:0000313" key="2">
    <source>
        <dbReference type="Proteomes" id="UP000784294"/>
    </source>
</evidence>
<organism evidence="1 2">
    <name type="scientific">Protopolystoma xenopodis</name>
    <dbReference type="NCBI Taxonomy" id="117903"/>
    <lineage>
        <taxon>Eukaryota</taxon>
        <taxon>Metazoa</taxon>
        <taxon>Spiralia</taxon>
        <taxon>Lophotrochozoa</taxon>
        <taxon>Platyhelminthes</taxon>
        <taxon>Monogenea</taxon>
        <taxon>Polyopisthocotylea</taxon>
        <taxon>Polystomatidea</taxon>
        <taxon>Polystomatidae</taxon>
        <taxon>Protopolystoma</taxon>
    </lineage>
</organism>
<dbReference type="OrthoDB" id="1741719at2759"/>
<name>A0A448XI70_9PLAT</name>